<evidence type="ECO:0000256" key="7">
    <source>
        <dbReference type="PIRSR" id="PIRSR600715-1"/>
    </source>
</evidence>
<evidence type="ECO:0000313" key="10">
    <source>
        <dbReference type="Proteomes" id="UP000253083"/>
    </source>
</evidence>
<evidence type="ECO:0000256" key="5">
    <source>
        <dbReference type="ARBA" id="ARBA00022989"/>
    </source>
</evidence>
<dbReference type="Proteomes" id="UP000253083">
    <property type="component" value="Unassembled WGS sequence"/>
</dbReference>
<dbReference type="RefSeq" id="WP_170132167.1">
    <property type="nucleotide sequence ID" value="NZ_QNRT01000007.1"/>
</dbReference>
<gene>
    <name evidence="9" type="ORF">DFR28_10744</name>
</gene>
<feature type="transmembrane region" description="Helical" evidence="8">
    <location>
        <begin position="253"/>
        <end position="276"/>
    </location>
</feature>
<organism evidence="9 10">
    <name type="scientific">Arenicella xantha</name>
    <dbReference type="NCBI Taxonomy" id="644221"/>
    <lineage>
        <taxon>Bacteria</taxon>
        <taxon>Pseudomonadati</taxon>
        <taxon>Pseudomonadota</taxon>
        <taxon>Gammaproteobacteria</taxon>
        <taxon>Arenicellales</taxon>
        <taxon>Arenicellaceae</taxon>
        <taxon>Arenicella</taxon>
    </lineage>
</organism>
<comment type="subcellular location">
    <subcellularLocation>
        <location evidence="1">Cell membrane</location>
        <topology evidence="1">Multi-pass membrane protein</topology>
    </subcellularLocation>
</comment>
<proteinExistence type="predicted"/>
<evidence type="ECO:0000313" key="9">
    <source>
        <dbReference type="EMBL" id="RBP48442.1"/>
    </source>
</evidence>
<keyword evidence="3 9" id="KW-0808">Transferase</keyword>
<feature type="transmembrane region" description="Helical" evidence="8">
    <location>
        <begin position="123"/>
        <end position="140"/>
    </location>
</feature>
<dbReference type="PANTHER" id="PTHR22926:SF3">
    <property type="entry name" value="UNDECAPRENYL-PHOSPHATE ALPHA-N-ACETYLGLUCOSAMINYL 1-PHOSPHATE TRANSFERASE"/>
    <property type="match status" value="1"/>
</dbReference>
<protein>
    <submittedName>
        <fullName evidence="9">Fuc2NAc and GlcNAc transferase</fullName>
    </submittedName>
</protein>
<dbReference type="GO" id="GO:0044038">
    <property type="term" value="P:cell wall macromolecule biosynthetic process"/>
    <property type="evidence" value="ECO:0007669"/>
    <property type="project" value="TreeGrafter"/>
</dbReference>
<evidence type="ECO:0000256" key="6">
    <source>
        <dbReference type="ARBA" id="ARBA00023136"/>
    </source>
</evidence>
<keyword evidence="10" id="KW-1185">Reference proteome</keyword>
<dbReference type="AlphaFoldDB" id="A0A395JF82"/>
<dbReference type="GO" id="GO:0009103">
    <property type="term" value="P:lipopolysaccharide biosynthetic process"/>
    <property type="evidence" value="ECO:0007669"/>
    <property type="project" value="TreeGrafter"/>
</dbReference>
<feature type="binding site" evidence="7">
    <location>
        <position position="228"/>
    </location>
    <ligand>
        <name>Mg(2+)</name>
        <dbReference type="ChEBI" id="CHEBI:18420"/>
    </ligand>
</feature>
<keyword evidence="7" id="KW-0479">Metal-binding</keyword>
<feature type="transmembrane region" description="Helical" evidence="8">
    <location>
        <begin position="93"/>
        <end position="111"/>
    </location>
</feature>
<accession>A0A395JF82</accession>
<reference evidence="9 10" key="1">
    <citation type="submission" date="2018-06" db="EMBL/GenBank/DDBJ databases">
        <title>Genomic Encyclopedia of Type Strains, Phase IV (KMG-IV): sequencing the most valuable type-strain genomes for metagenomic binning, comparative biology and taxonomic classification.</title>
        <authorList>
            <person name="Goeker M."/>
        </authorList>
    </citation>
    <scope>NUCLEOTIDE SEQUENCE [LARGE SCALE GENOMIC DNA]</scope>
    <source>
        <strain evidence="9 10">DSM 24032</strain>
    </source>
</reference>
<dbReference type="GO" id="GO:0005886">
    <property type="term" value="C:plasma membrane"/>
    <property type="evidence" value="ECO:0007669"/>
    <property type="project" value="UniProtKB-SubCell"/>
</dbReference>
<dbReference type="InParanoid" id="A0A395JF82"/>
<evidence type="ECO:0000256" key="2">
    <source>
        <dbReference type="ARBA" id="ARBA00022475"/>
    </source>
</evidence>
<evidence type="ECO:0000256" key="8">
    <source>
        <dbReference type="SAM" id="Phobius"/>
    </source>
</evidence>
<dbReference type="GO" id="GO:0071555">
    <property type="term" value="P:cell wall organization"/>
    <property type="evidence" value="ECO:0007669"/>
    <property type="project" value="TreeGrafter"/>
</dbReference>
<feature type="transmembrane region" description="Helical" evidence="8">
    <location>
        <begin position="229"/>
        <end position="247"/>
    </location>
</feature>
<dbReference type="CDD" id="cd06854">
    <property type="entry name" value="GT_WbpL_WbcO_like"/>
    <property type="match status" value="1"/>
</dbReference>
<dbReference type="Pfam" id="PF00953">
    <property type="entry name" value="Glycos_transf_4"/>
    <property type="match status" value="1"/>
</dbReference>
<feature type="transmembrane region" description="Helical" evidence="8">
    <location>
        <begin position="297"/>
        <end position="322"/>
    </location>
</feature>
<evidence type="ECO:0000256" key="1">
    <source>
        <dbReference type="ARBA" id="ARBA00004651"/>
    </source>
</evidence>
<dbReference type="InterPro" id="IPR000715">
    <property type="entry name" value="Glycosyl_transferase_4"/>
</dbReference>
<feature type="binding site" evidence="7">
    <location>
        <position position="168"/>
    </location>
    <ligand>
        <name>Mg(2+)</name>
        <dbReference type="ChEBI" id="CHEBI:18420"/>
    </ligand>
</feature>
<dbReference type="EMBL" id="QNRT01000007">
    <property type="protein sequence ID" value="RBP48442.1"/>
    <property type="molecule type" value="Genomic_DNA"/>
</dbReference>
<keyword evidence="6 8" id="KW-0472">Membrane</keyword>
<dbReference type="GO" id="GO:0016780">
    <property type="term" value="F:phosphotransferase activity, for other substituted phosphate groups"/>
    <property type="evidence" value="ECO:0007669"/>
    <property type="project" value="InterPro"/>
</dbReference>
<dbReference type="GO" id="GO:0046872">
    <property type="term" value="F:metal ion binding"/>
    <property type="evidence" value="ECO:0007669"/>
    <property type="project" value="UniProtKB-KW"/>
</dbReference>
<evidence type="ECO:0000256" key="4">
    <source>
        <dbReference type="ARBA" id="ARBA00022692"/>
    </source>
</evidence>
<feature type="transmembrane region" description="Helical" evidence="8">
    <location>
        <begin position="328"/>
        <end position="349"/>
    </location>
</feature>
<keyword evidence="7" id="KW-0460">Magnesium</keyword>
<keyword evidence="5 8" id="KW-1133">Transmembrane helix</keyword>
<name>A0A395JF82_9GAMM</name>
<feature type="transmembrane region" description="Helical" evidence="8">
    <location>
        <begin position="146"/>
        <end position="164"/>
    </location>
</feature>
<comment type="caution">
    <text evidence="9">The sequence shown here is derived from an EMBL/GenBank/DDBJ whole genome shotgun (WGS) entry which is preliminary data.</text>
</comment>
<feature type="transmembrane region" description="Helical" evidence="8">
    <location>
        <begin position="20"/>
        <end position="48"/>
    </location>
</feature>
<feature type="transmembrane region" description="Helical" evidence="8">
    <location>
        <begin position="69"/>
        <end position="87"/>
    </location>
</feature>
<dbReference type="PANTHER" id="PTHR22926">
    <property type="entry name" value="PHOSPHO-N-ACETYLMURAMOYL-PENTAPEPTIDE-TRANSFERASE"/>
    <property type="match status" value="1"/>
</dbReference>
<comment type="cofactor">
    <cofactor evidence="7">
        <name>Mg(2+)</name>
        <dbReference type="ChEBI" id="CHEBI:18420"/>
    </cofactor>
</comment>
<evidence type="ECO:0000256" key="3">
    <source>
        <dbReference type="ARBA" id="ARBA00022679"/>
    </source>
</evidence>
<keyword evidence="2" id="KW-1003">Cell membrane</keyword>
<sequence length="364" mass="39905">MLRAIVNHPLLNSLESLSPMLILLIIALFCSVVLVAWLATRFLIAYLIRSSMVDVPNERTLHQGSVPRGGGIVMVVTAALGLFGVGVWTDSLLFYGILAGLLSAWGILGWYDDRHDLSPKIRFIVQFCLALLTVAAFGWVNQIGWLYLGWFGAVVSVLGILWMANLYNFMDGMDGLAASQSIIASITLAFWFYMANNLALAVVCGLVAASSYGFLLWNWRPAKVFMGDVGSVTLGAFFATMIIIAVTRHDYPVLSLVLIFAVFVSDASVTIARRIWHREKIWLPHRTHYYQRLATHGVSHAKIVCGAIIMMLICSLIATLSVLYRDTIALAIFGVVSIMVVAVVIVKIIEAGALPASKPQNKTD</sequence>
<keyword evidence="4 8" id="KW-0812">Transmembrane</keyword>